<keyword evidence="2 3" id="KW-0040">ANK repeat</keyword>
<dbReference type="eggNOG" id="KOG0504">
    <property type="taxonomic scope" value="Eukaryota"/>
</dbReference>
<dbReference type="Pfam" id="PF12796">
    <property type="entry name" value="Ank_2"/>
    <property type="match status" value="1"/>
</dbReference>
<evidence type="ECO:0000313" key="5">
    <source>
        <dbReference type="Proteomes" id="UP000006038"/>
    </source>
</evidence>
<dbReference type="EnsemblPlants" id="OB09G13790.1">
    <property type="protein sequence ID" value="OB09G13790.1"/>
    <property type="gene ID" value="OB09G13790"/>
</dbReference>
<accession>J3MWK0</accession>
<dbReference type="Gene3D" id="1.25.40.20">
    <property type="entry name" value="Ankyrin repeat-containing domain"/>
    <property type="match status" value="1"/>
</dbReference>
<name>J3MWK0_ORYBR</name>
<dbReference type="PROSITE" id="PS50088">
    <property type="entry name" value="ANK_REPEAT"/>
    <property type="match status" value="1"/>
</dbReference>
<dbReference type="HOGENOM" id="CLU_109217_1_1_1"/>
<evidence type="ECO:0000256" key="1">
    <source>
        <dbReference type="ARBA" id="ARBA00022737"/>
    </source>
</evidence>
<evidence type="ECO:0000313" key="4">
    <source>
        <dbReference type="EnsemblPlants" id="OB09G13790.1"/>
    </source>
</evidence>
<dbReference type="SUPFAM" id="SSF48403">
    <property type="entry name" value="Ankyrin repeat"/>
    <property type="match status" value="1"/>
</dbReference>
<reference evidence="4" key="2">
    <citation type="submission" date="2013-04" db="UniProtKB">
        <authorList>
            <consortium name="EnsemblPlants"/>
        </authorList>
    </citation>
    <scope>IDENTIFICATION</scope>
</reference>
<dbReference type="InterPro" id="IPR002110">
    <property type="entry name" value="Ankyrin_rpt"/>
</dbReference>
<feature type="repeat" description="ANK" evidence="3">
    <location>
        <begin position="15"/>
        <end position="47"/>
    </location>
</feature>
<dbReference type="InterPro" id="IPR036770">
    <property type="entry name" value="Ankyrin_rpt-contain_sf"/>
</dbReference>
<keyword evidence="1" id="KW-0677">Repeat</keyword>
<organism evidence="4">
    <name type="scientific">Oryza brachyantha</name>
    <name type="common">malo sina</name>
    <dbReference type="NCBI Taxonomy" id="4533"/>
    <lineage>
        <taxon>Eukaryota</taxon>
        <taxon>Viridiplantae</taxon>
        <taxon>Streptophyta</taxon>
        <taxon>Embryophyta</taxon>
        <taxon>Tracheophyta</taxon>
        <taxon>Spermatophyta</taxon>
        <taxon>Magnoliopsida</taxon>
        <taxon>Liliopsida</taxon>
        <taxon>Poales</taxon>
        <taxon>Poaceae</taxon>
        <taxon>BOP clade</taxon>
        <taxon>Oryzoideae</taxon>
        <taxon>Oryzeae</taxon>
        <taxon>Oryzinae</taxon>
        <taxon>Oryza</taxon>
    </lineage>
</organism>
<dbReference type="OMA" id="SAVINMQ"/>
<dbReference type="STRING" id="4533.J3MWK0"/>
<evidence type="ECO:0000256" key="2">
    <source>
        <dbReference type="ARBA" id="ARBA00023043"/>
    </source>
</evidence>
<dbReference type="SMART" id="SM00248">
    <property type="entry name" value="ANK"/>
    <property type="match status" value="4"/>
</dbReference>
<keyword evidence="5" id="KW-1185">Reference proteome</keyword>
<dbReference type="PANTHER" id="PTHR24186:SF50">
    <property type="entry name" value="ANKYRIN REPEAT-CONTAINING PROTEIN ITN1-LIKE ISOFORM X1"/>
    <property type="match status" value="1"/>
</dbReference>
<dbReference type="Pfam" id="PF00023">
    <property type="entry name" value="Ank"/>
    <property type="match status" value="2"/>
</dbReference>
<protein>
    <submittedName>
        <fullName evidence="4">Uncharacterized protein</fullName>
    </submittedName>
</protein>
<proteinExistence type="predicted"/>
<dbReference type="PANTHER" id="PTHR24186">
    <property type="entry name" value="PROTEIN PHOSPHATASE 1 REGULATORY SUBUNIT"/>
    <property type="match status" value="1"/>
</dbReference>
<dbReference type="GO" id="GO:0005886">
    <property type="term" value="C:plasma membrane"/>
    <property type="evidence" value="ECO:0007669"/>
    <property type="project" value="TreeGrafter"/>
</dbReference>
<dbReference type="Proteomes" id="UP000006038">
    <property type="component" value="Chromosome 9"/>
</dbReference>
<reference evidence="4" key="1">
    <citation type="journal article" date="2013" name="Nat. Commun.">
        <title>Whole-genome sequencing of Oryza brachyantha reveals mechanisms underlying Oryza genome evolution.</title>
        <authorList>
            <person name="Chen J."/>
            <person name="Huang Q."/>
            <person name="Gao D."/>
            <person name="Wang J."/>
            <person name="Lang Y."/>
            <person name="Liu T."/>
            <person name="Li B."/>
            <person name="Bai Z."/>
            <person name="Luis Goicoechea J."/>
            <person name="Liang C."/>
            <person name="Chen C."/>
            <person name="Zhang W."/>
            <person name="Sun S."/>
            <person name="Liao Y."/>
            <person name="Zhang X."/>
            <person name="Yang L."/>
            <person name="Song C."/>
            <person name="Wang M."/>
            <person name="Shi J."/>
            <person name="Liu G."/>
            <person name="Liu J."/>
            <person name="Zhou H."/>
            <person name="Zhou W."/>
            <person name="Yu Q."/>
            <person name="An N."/>
            <person name="Chen Y."/>
            <person name="Cai Q."/>
            <person name="Wang B."/>
            <person name="Liu B."/>
            <person name="Min J."/>
            <person name="Huang Y."/>
            <person name="Wu H."/>
            <person name="Li Z."/>
            <person name="Zhang Y."/>
            <person name="Yin Y."/>
            <person name="Song W."/>
            <person name="Jiang J."/>
            <person name="Jackson S.A."/>
            <person name="Wing R.A."/>
            <person name="Wang J."/>
            <person name="Chen M."/>
        </authorList>
    </citation>
    <scope>NUCLEOTIDE SEQUENCE [LARGE SCALE GENOMIC DNA]</scope>
    <source>
        <strain evidence="4">cv. IRGC 101232</strain>
    </source>
</reference>
<dbReference type="AlphaFoldDB" id="J3MWK0"/>
<dbReference type="PROSITE" id="PS50297">
    <property type="entry name" value="ANK_REP_REGION"/>
    <property type="match status" value="1"/>
</dbReference>
<dbReference type="Gramene" id="OB09G13790.1">
    <property type="protein sequence ID" value="OB09G13790.1"/>
    <property type="gene ID" value="OB09G13790"/>
</dbReference>
<evidence type="ECO:0000256" key="3">
    <source>
        <dbReference type="PROSITE-ProRule" id="PRU00023"/>
    </source>
</evidence>
<sequence>IVEKKKDLINESDGDGSSPLHFAASVGIKGITKLLIDSAREQNVIQMPDNEGMFPIHIASSVGAMDAIESLIDADDLSSAAVRNAEGKTFLHIAVENGNRSVVEFVCVEPRPKLVLNMKDNDGNTALHLSVQKRDETIFSYLLGNKYVELSHANNKGYTPLDLASKIRTGNPFASPQV</sequence>